<reference evidence="11" key="1">
    <citation type="journal article" date="2020" name="mSystems">
        <title>Genome- and Community-Level Interaction Insights into Carbon Utilization and Element Cycling Functions of Hydrothermarchaeota in Hydrothermal Sediment.</title>
        <authorList>
            <person name="Zhou Z."/>
            <person name="Liu Y."/>
            <person name="Xu W."/>
            <person name="Pan J."/>
            <person name="Luo Z.H."/>
            <person name="Li M."/>
        </authorList>
    </citation>
    <scope>NUCLEOTIDE SEQUENCE [LARGE SCALE GENOMIC DNA]</scope>
    <source>
        <strain evidence="11">SpSt-1116</strain>
    </source>
</reference>
<evidence type="ECO:0000256" key="5">
    <source>
        <dbReference type="ARBA" id="ARBA00022563"/>
    </source>
</evidence>
<feature type="modified residue" description="N6-(pyridoxal phosphate)lysine" evidence="9">
    <location>
        <position position="238"/>
    </location>
</feature>
<evidence type="ECO:0000256" key="2">
    <source>
        <dbReference type="ARBA" id="ARBA00006376"/>
    </source>
</evidence>
<dbReference type="GO" id="GO:0035999">
    <property type="term" value="P:tetrahydrofolate interconversion"/>
    <property type="evidence" value="ECO:0007669"/>
    <property type="project" value="InterPro"/>
</dbReference>
<organism evidence="11">
    <name type="scientific">Fervidicoccus fontis</name>
    <dbReference type="NCBI Taxonomy" id="683846"/>
    <lineage>
        <taxon>Archaea</taxon>
        <taxon>Thermoproteota</taxon>
        <taxon>Thermoprotei</taxon>
        <taxon>Fervidicoccales</taxon>
        <taxon>Fervidicoccaceae</taxon>
        <taxon>Fervidicoccus</taxon>
    </lineage>
</organism>
<evidence type="ECO:0000256" key="4">
    <source>
        <dbReference type="ARBA" id="ARBA00022490"/>
    </source>
</evidence>
<dbReference type="PANTHER" id="PTHR11680">
    <property type="entry name" value="SERINE HYDROXYMETHYLTRANSFERASE"/>
    <property type="match status" value="1"/>
</dbReference>
<accession>A0A7J3ZIK1</accession>
<dbReference type="FunFam" id="3.90.1150.10:FF:000114">
    <property type="entry name" value="Serine hydroxymethyltransferase"/>
    <property type="match status" value="1"/>
</dbReference>
<evidence type="ECO:0000256" key="8">
    <source>
        <dbReference type="ARBA" id="ARBA00022898"/>
    </source>
</evidence>
<evidence type="ECO:0000259" key="10">
    <source>
        <dbReference type="Pfam" id="PF00464"/>
    </source>
</evidence>
<sequence>MCLVDSVTLDSTRVDVYLRKAIRLVNDANRKRRLETINLIASENVMSPLAEKAYLSDFMSRYAEGKPRKRYYQGTHEIDELELMLQEVMGELLGAEYVETRPVSGTIANAAVFRVLGKPGDKVLVAPVQAGSHVSHTEFGTLGALGLKQVTMPYDKESMNVDVDRAVRVMEEEKPKFIILGGSVYLFPHPVKELAEHASTMNIPIVYDAAHVLGLIIGGKWQNPLKLGAPVVTGSTHKTFPGPQGGIIGFSSKEVYKQVSKTIFPYFVSNHHLHRIPATLITALEMAVHGRSYAEQVVRNARRLAEALAEMGFDVIGEHIGYTRSHQVLVDVSEHGGGAKVAAALEEASIIVNKNLLPEDPPESVADPSGIRLGTQEMTRFGMKESDMEEIAFFMKRVVIDKEDPKKVGEKVVEFRRWFREIRYAFTDQELLSELSNTLDLSS</sequence>
<dbReference type="EMBL" id="DRZC01000011">
    <property type="protein sequence ID" value="HHQ79956.1"/>
    <property type="molecule type" value="Genomic_DNA"/>
</dbReference>
<name>A0A7J3ZIK1_9CREN</name>
<dbReference type="GO" id="GO:0005737">
    <property type="term" value="C:cytoplasm"/>
    <property type="evidence" value="ECO:0007669"/>
    <property type="project" value="TreeGrafter"/>
</dbReference>
<dbReference type="InterPro" id="IPR049943">
    <property type="entry name" value="Ser_HO-MeTrfase-like"/>
</dbReference>
<dbReference type="PIRSF" id="PIRSF000412">
    <property type="entry name" value="SHMT"/>
    <property type="match status" value="1"/>
</dbReference>
<keyword evidence="4" id="KW-0963">Cytoplasm</keyword>
<dbReference type="GO" id="GO:0032259">
    <property type="term" value="P:methylation"/>
    <property type="evidence" value="ECO:0007669"/>
    <property type="project" value="UniProtKB-KW"/>
</dbReference>
<keyword evidence="8 9" id="KW-0663">Pyridoxal phosphate</keyword>
<proteinExistence type="inferred from homology"/>
<dbReference type="InterPro" id="IPR015422">
    <property type="entry name" value="PyrdxlP-dep_Trfase_small"/>
</dbReference>
<comment type="caution">
    <text evidence="11">The sequence shown here is derived from an EMBL/GenBank/DDBJ whole genome shotgun (WGS) entry which is preliminary data.</text>
</comment>
<feature type="domain" description="Serine hydroxymethyltransferase-like" evidence="10">
    <location>
        <begin position="27"/>
        <end position="394"/>
    </location>
</feature>
<keyword evidence="7 11" id="KW-0808">Transferase</keyword>
<evidence type="ECO:0000256" key="7">
    <source>
        <dbReference type="ARBA" id="ARBA00022679"/>
    </source>
</evidence>
<dbReference type="InterPro" id="IPR015424">
    <property type="entry name" value="PyrdxlP-dep_Trfase"/>
</dbReference>
<dbReference type="FunFam" id="3.40.640.10:FF:000101">
    <property type="entry name" value="Serine hydroxymethyltransferase"/>
    <property type="match status" value="1"/>
</dbReference>
<dbReference type="Pfam" id="PF00464">
    <property type="entry name" value="SHMT"/>
    <property type="match status" value="1"/>
</dbReference>
<comment type="similarity">
    <text evidence="2">Belongs to the SHMT family.</text>
</comment>
<dbReference type="InterPro" id="IPR039429">
    <property type="entry name" value="SHMT-like_dom"/>
</dbReference>
<evidence type="ECO:0000256" key="9">
    <source>
        <dbReference type="PIRSR" id="PIRSR000412-50"/>
    </source>
</evidence>
<dbReference type="GO" id="GO:0019264">
    <property type="term" value="P:glycine biosynthetic process from serine"/>
    <property type="evidence" value="ECO:0007669"/>
    <property type="project" value="InterPro"/>
</dbReference>
<comment type="subunit">
    <text evidence="3">Homodimer.</text>
</comment>
<keyword evidence="5" id="KW-0554">One-carbon metabolism</keyword>
<dbReference type="InterPro" id="IPR015421">
    <property type="entry name" value="PyrdxlP-dep_Trfase_major"/>
</dbReference>
<dbReference type="GO" id="GO:0008168">
    <property type="term" value="F:methyltransferase activity"/>
    <property type="evidence" value="ECO:0007669"/>
    <property type="project" value="UniProtKB-KW"/>
</dbReference>
<dbReference type="Gene3D" id="3.90.1150.10">
    <property type="entry name" value="Aspartate Aminotransferase, domain 1"/>
    <property type="match status" value="1"/>
</dbReference>
<dbReference type="GO" id="GO:0004372">
    <property type="term" value="F:glycine hydroxymethyltransferase activity"/>
    <property type="evidence" value="ECO:0007669"/>
    <property type="project" value="InterPro"/>
</dbReference>
<dbReference type="PANTHER" id="PTHR11680:SF35">
    <property type="entry name" value="SERINE HYDROXYMETHYLTRANSFERASE 1"/>
    <property type="match status" value="1"/>
</dbReference>
<evidence type="ECO:0000256" key="1">
    <source>
        <dbReference type="ARBA" id="ARBA00001933"/>
    </source>
</evidence>
<evidence type="ECO:0000256" key="3">
    <source>
        <dbReference type="ARBA" id="ARBA00011738"/>
    </source>
</evidence>
<keyword evidence="11" id="KW-0489">Methyltransferase</keyword>
<dbReference type="GO" id="GO:0030170">
    <property type="term" value="F:pyridoxal phosphate binding"/>
    <property type="evidence" value="ECO:0007669"/>
    <property type="project" value="InterPro"/>
</dbReference>
<dbReference type="InterPro" id="IPR001085">
    <property type="entry name" value="Ser_HO-MeTrfase"/>
</dbReference>
<dbReference type="SUPFAM" id="SSF53383">
    <property type="entry name" value="PLP-dependent transferases"/>
    <property type="match status" value="1"/>
</dbReference>
<gene>
    <name evidence="11" type="ORF">ENM78_00605</name>
</gene>
<dbReference type="Gene3D" id="3.40.640.10">
    <property type="entry name" value="Type I PLP-dependent aspartate aminotransferase-like (Major domain)"/>
    <property type="match status" value="1"/>
</dbReference>
<dbReference type="CDD" id="cd00378">
    <property type="entry name" value="SHMT"/>
    <property type="match status" value="1"/>
</dbReference>
<dbReference type="AlphaFoldDB" id="A0A7J3ZIK1"/>
<evidence type="ECO:0000313" key="11">
    <source>
        <dbReference type="EMBL" id="HHQ79956.1"/>
    </source>
</evidence>
<dbReference type="NCBIfam" id="NF000586">
    <property type="entry name" value="PRK00011.1"/>
    <property type="match status" value="1"/>
</dbReference>
<evidence type="ECO:0000256" key="6">
    <source>
        <dbReference type="ARBA" id="ARBA00022605"/>
    </source>
</evidence>
<protein>
    <submittedName>
        <fullName evidence="11">Serine hydroxymethyltransferase</fullName>
    </submittedName>
</protein>
<comment type="cofactor">
    <cofactor evidence="1 9">
        <name>pyridoxal 5'-phosphate</name>
        <dbReference type="ChEBI" id="CHEBI:597326"/>
    </cofactor>
</comment>
<keyword evidence="6" id="KW-0028">Amino-acid biosynthesis</keyword>